<dbReference type="PANTHER" id="PTHR33284:SF1">
    <property type="entry name" value="RIBOSOMAL PROTEIN L25_GLN-TRNA SYNTHETASE, ANTI-CODON-BINDING DOMAIN-CONTAINING PROTEIN"/>
    <property type="match status" value="1"/>
</dbReference>
<dbReference type="GO" id="GO:0003735">
    <property type="term" value="F:structural constituent of ribosome"/>
    <property type="evidence" value="ECO:0007669"/>
    <property type="project" value="InterPro"/>
</dbReference>
<dbReference type="Pfam" id="PF14693">
    <property type="entry name" value="Ribosomal_TL5_C"/>
    <property type="match status" value="1"/>
</dbReference>
<name>A0A366KAE0_9BIFI</name>
<evidence type="ECO:0000313" key="10">
    <source>
        <dbReference type="Proteomes" id="UP000252530"/>
    </source>
</evidence>
<keyword evidence="3 5" id="KW-0689">Ribosomal protein</keyword>
<evidence type="ECO:0000256" key="1">
    <source>
        <dbReference type="ARBA" id="ARBA00022730"/>
    </source>
</evidence>
<dbReference type="EMBL" id="PDCG01000001">
    <property type="protein sequence ID" value="RBP98317.1"/>
    <property type="molecule type" value="Genomic_DNA"/>
</dbReference>
<evidence type="ECO:0000259" key="7">
    <source>
        <dbReference type="Pfam" id="PF01386"/>
    </source>
</evidence>
<comment type="function">
    <text evidence="5">This is one of the proteins that binds to the 5S RNA in the ribosome where it forms part of the central protuberance.</text>
</comment>
<dbReference type="Pfam" id="PF01386">
    <property type="entry name" value="Ribosomal_L25p"/>
    <property type="match status" value="1"/>
</dbReference>
<dbReference type="Proteomes" id="UP000252530">
    <property type="component" value="Unassembled WGS sequence"/>
</dbReference>
<dbReference type="Gene3D" id="2.40.240.10">
    <property type="entry name" value="Ribosomal Protein L25, Chain P"/>
    <property type="match status" value="1"/>
</dbReference>
<keyword evidence="2 5" id="KW-0694">RNA-binding</keyword>
<dbReference type="PANTHER" id="PTHR33284">
    <property type="entry name" value="RIBOSOMAL PROTEIN L25/GLN-TRNA SYNTHETASE, ANTI-CODON-BINDING DOMAIN-CONTAINING PROTEIN"/>
    <property type="match status" value="1"/>
</dbReference>
<comment type="similarity">
    <text evidence="5">Belongs to the bacterial ribosomal protein bL25 family. CTC subfamily.</text>
</comment>
<dbReference type="SUPFAM" id="SSF50715">
    <property type="entry name" value="Ribosomal protein L25-like"/>
    <property type="match status" value="1"/>
</dbReference>
<evidence type="ECO:0000256" key="2">
    <source>
        <dbReference type="ARBA" id="ARBA00022884"/>
    </source>
</evidence>
<sequence>MANTIELKGEIRDEFGKGAARRMRVDKLIPATIYAGGSDPAFIKLPMKETTLAMRRKNALFTIAFGKESKMAVVKDVQRNPVKRIIEHVDFYEVKAGEKIEVTVPVFVEGTPKGAAVAFVDIQELNVKADVSNLPERIVVSVDGLADGDKVFLKDLKLEGGAEFVEDNMDESVVSVEVPEDATATTAESAEGADQAAPAEGEAAPAADAADSESK</sequence>
<evidence type="ECO:0000313" key="9">
    <source>
        <dbReference type="EMBL" id="RBP98317.1"/>
    </source>
</evidence>
<dbReference type="NCBIfam" id="NF004131">
    <property type="entry name" value="PRK05618.2-1"/>
    <property type="match status" value="1"/>
</dbReference>
<comment type="subunit">
    <text evidence="5">Part of the 50S ribosomal subunit; part of the 5S rRNA/L5/L18/L25 subcomplex. Contacts the 5S rRNA. Binds to the 5S rRNA independently of L5 and L18.</text>
</comment>
<accession>A0A366KAE0</accession>
<dbReference type="InterPro" id="IPR020057">
    <property type="entry name" value="Ribosomal_bL25_b-dom"/>
</dbReference>
<keyword evidence="4 5" id="KW-0687">Ribonucleoprotein</keyword>
<dbReference type="OrthoDB" id="5242980at2"/>
<dbReference type="InterPro" id="IPR029751">
    <property type="entry name" value="Ribosomal_L25_dom"/>
</dbReference>
<dbReference type="GO" id="GO:0008097">
    <property type="term" value="F:5S rRNA binding"/>
    <property type="evidence" value="ECO:0007669"/>
    <property type="project" value="InterPro"/>
</dbReference>
<proteinExistence type="inferred from homology"/>
<organism evidence="9 10">
    <name type="scientific">Bifidobacterium aemilianum</name>
    <dbReference type="NCBI Taxonomy" id="2493120"/>
    <lineage>
        <taxon>Bacteria</taxon>
        <taxon>Bacillati</taxon>
        <taxon>Actinomycetota</taxon>
        <taxon>Actinomycetes</taxon>
        <taxon>Bifidobacteriales</taxon>
        <taxon>Bifidobacteriaceae</taxon>
        <taxon>Bifidobacterium</taxon>
    </lineage>
</organism>
<dbReference type="GO" id="GO:0022625">
    <property type="term" value="C:cytosolic large ribosomal subunit"/>
    <property type="evidence" value="ECO:0007669"/>
    <property type="project" value="TreeGrafter"/>
</dbReference>
<dbReference type="AlphaFoldDB" id="A0A366KAE0"/>
<dbReference type="HAMAP" id="MF_01334">
    <property type="entry name" value="Ribosomal_bL25_CTC"/>
    <property type="match status" value="1"/>
</dbReference>
<dbReference type="CDD" id="cd00495">
    <property type="entry name" value="Ribosomal_L25_TL5_CTC"/>
    <property type="match status" value="1"/>
</dbReference>
<dbReference type="InterPro" id="IPR020056">
    <property type="entry name" value="Rbsml_bL25/Gln-tRNA_synth_N"/>
</dbReference>
<gene>
    <name evidence="5" type="primary">rplY</name>
    <name evidence="5" type="synonym">ctc</name>
    <name evidence="9" type="ORF">CRD60_00035</name>
</gene>
<evidence type="ECO:0000256" key="4">
    <source>
        <dbReference type="ARBA" id="ARBA00023274"/>
    </source>
</evidence>
<evidence type="ECO:0000256" key="6">
    <source>
        <dbReference type="SAM" id="MobiDB-lite"/>
    </source>
</evidence>
<keyword evidence="10" id="KW-1185">Reference proteome</keyword>
<protein>
    <recommendedName>
        <fullName evidence="5">Large ribosomal subunit protein bL25</fullName>
    </recommendedName>
    <alternativeName>
        <fullName evidence="5">General stress protein CTC</fullName>
    </alternativeName>
</protein>
<dbReference type="GO" id="GO:0006412">
    <property type="term" value="P:translation"/>
    <property type="evidence" value="ECO:0007669"/>
    <property type="project" value="UniProtKB-UniRule"/>
</dbReference>
<reference evidence="9 10" key="1">
    <citation type="submission" date="2017-10" db="EMBL/GenBank/DDBJ databases">
        <title>Bifidobacterium xylocopum sp. nov. and Bifidobacterium aemilianum sp. nov., from the carpenter bee (Xylocopa violacea) digestive tract.</title>
        <authorList>
            <person name="Alberoni D."/>
            <person name="Baffoni L."/>
            <person name="Di Gioia D."/>
            <person name="Gaggia F."/>
            <person name="Biavati B."/>
        </authorList>
    </citation>
    <scope>NUCLEOTIDE SEQUENCE [LARGE SCALE GENOMIC DNA]</scope>
    <source>
        <strain evidence="9 10">XV10</strain>
    </source>
</reference>
<feature type="compositionally biased region" description="Low complexity" evidence="6">
    <location>
        <begin position="175"/>
        <end position="209"/>
    </location>
</feature>
<evidence type="ECO:0000256" key="3">
    <source>
        <dbReference type="ARBA" id="ARBA00022980"/>
    </source>
</evidence>
<dbReference type="Gene3D" id="2.170.120.20">
    <property type="entry name" value="Ribosomal protein L25, beta domain"/>
    <property type="match status" value="1"/>
</dbReference>
<dbReference type="InterPro" id="IPR020930">
    <property type="entry name" value="Ribosomal_uL5_bac-type"/>
</dbReference>
<dbReference type="InterPro" id="IPR037121">
    <property type="entry name" value="Ribosomal_bL25_C"/>
</dbReference>
<evidence type="ECO:0000256" key="5">
    <source>
        <dbReference type="HAMAP-Rule" id="MF_01334"/>
    </source>
</evidence>
<feature type="region of interest" description="Disordered" evidence="6">
    <location>
        <begin position="175"/>
        <end position="215"/>
    </location>
</feature>
<dbReference type="InterPro" id="IPR011035">
    <property type="entry name" value="Ribosomal_bL25/Gln-tRNA_synth"/>
</dbReference>
<dbReference type="RefSeq" id="WP_113859294.1">
    <property type="nucleotide sequence ID" value="NZ_PDCG01000001.1"/>
</dbReference>
<feature type="domain" description="Large ribosomal subunit protein bL25 beta" evidence="8">
    <location>
        <begin position="99"/>
        <end position="179"/>
    </location>
</feature>
<dbReference type="InterPro" id="IPR001021">
    <property type="entry name" value="Ribosomal_bL25_long"/>
</dbReference>
<feature type="domain" description="Large ribosomal subunit protein bL25 L25" evidence="7">
    <location>
        <begin position="7"/>
        <end position="91"/>
    </location>
</feature>
<dbReference type="NCBIfam" id="TIGR00731">
    <property type="entry name" value="bL25_bact_ctc"/>
    <property type="match status" value="1"/>
</dbReference>
<comment type="caution">
    <text evidence="9">The sequence shown here is derived from an EMBL/GenBank/DDBJ whole genome shotgun (WGS) entry which is preliminary data.</text>
</comment>
<keyword evidence="1 5" id="KW-0699">rRNA-binding</keyword>
<evidence type="ECO:0000259" key="8">
    <source>
        <dbReference type="Pfam" id="PF14693"/>
    </source>
</evidence>